<dbReference type="InterPro" id="IPR003660">
    <property type="entry name" value="HAMP_dom"/>
</dbReference>
<dbReference type="InterPro" id="IPR050980">
    <property type="entry name" value="2C_sensor_his_kinase"/>
</dbReference>
<dbReference type="CDD" id="cd00075">
    <property type="entry name" value="HATPase"/>
    <property type="match status" value="1"/>
</dbReference>
<evidence type="ECO:0000256" key="5">
    <source>
        <dbReference type="ARBA" id="ARBA00022553"/>
    </source>
</evidence>
<evidence type="ECO:0000256" key="4">
    <source>
        <dbReference type="ARBA" id="ARBA00022519"/>
    </source>
</evidence>
<dbReference type="SUPFAM" id="SSF55874">
    <property type="entry name" value="ATPase domain of HSP90 chaperone/DNA topoisomerase II/histidine kinase"/>
    <property type="match status" value="1"/>
</dbReference>
<dbReference type="Proteomes" id="UP001419910">
    <property type="component" value="Unassembled WGS sequence"/>
</dbReference>
<dbReference type="PROSITE" id="PS50885">
    <property type="entry name" value="HAMP"/>
    <property type="match status" value="1"/>
</dbReference>
<dbReference type="PROSITE" id="PS50109">
    <property type="entry name" value="HIS_KIN"/>
    <property type="match status" value="1"/>
</dbReference>
<comment type="catalytic activity">
    <reaction evidence="1">
        <text>ATP + protein L-histidine = ADP + protein N-phospho-L-histidine.</text>
        <dbReference type="EC" id="2.7.13.3"/>
    </reaction>
</comment>
<evidence type="ECO:0000256" key="7">
    <source>
        <dbReference type="ARBA" id="ARBA00022692"/>
    </source>
</evidence>
<dbReference type="RefSeq" id="WP_343891968.1">
    <property type="nucleotide sequence ID" value="NZ_BAAAEH010000048.1"/>
</dbReference>
<feature type="domain" description="HAMP" evidence="16">
    <location>
        <begin position="167"/>
        <end position="219"/>
    </location>
</feature>
<keyword evidence="4" id="KW-0997">Cell inner membrane</keyword>
<dbReference type="InterPro" id="IPR004358">
    <property type="entry name" value="Sig_transdc_His_kin-like_C"/>
</dbReference>
<dbReference type="Gene3D" id="3.30.565.10">
    <property type="entry name" value="Histidine kinase-like ATPase, C-terminal domain"/>
    <property type="match status" value="1"/>
</dbReference>
<evidence type="ECO:0000256" key="9">
    <source>
        <dbReference type="ARBA" id="ARBA00022777"/>
    </source>
</evidence>
<dbReference type="InterPro" id="IPR005467">
    <property type="entry name" value="His_kinase_dom"/>
</dbReference>
<proteinExistence type="predicted"/>
<accession>A0ABU9YCT9</accession>
<dbReference type="CDD" id="cd06225">
    <property type="entry name" value="HAMP"/>
    <property type="match status" value="1"/>
</dbReference>
<name>A0ABU9YCT9_9SPHN</name>
<dbReference type="SUPFAM" id="SSF47384">
    <property type="entry name" value="Homodimeric domain of signal transducing histidine kinase"/>
    <property type="match status" value="1"/>
</dbReference>
<dbReference type="PANTHER" id="PTHR44936:SF5">
    <property type="entry name" value="SENSOR HISTIDINE KINASE ENVZ"/>
    <property type="match status" value="1"/>
</dbReference>
<evidence type="ECO:0000313" key="18">
    <source>
        <dbReference type="Proteomes" id="UP001419910"/>
    </source>
</evidence>
<comment type="caution">
    <text evidence="17">The sequence shown here is derived from an EMBL/GenBank/DDBJ whole genome shotgun (WGS) entry which is preliminary data.</text>
</comment>
<dbReference type="PRINTS" id="PR00344">
    <property type="entry name" value="BCTRLSENSOR"/>
</dbReference>
<dbReference type="Gene3D" id="1.10.287.130">
    <property type="match status" value="1"/>
</dbReference>
<keyword evidence="5" id="KW-0597">Phosphoprotein</keyword>
<evidence type="ECO:0000256" key="12">
    <source>
        <dbReference type="ARBA" id="ARBA00023012"/>
    </source>
</evidence>
<evidence type="ECO:0000259" key="16">
    <source>
        <dbReference type="PROSITE" id="PS50885"/>
    </source>
</evidence>
<keyword evidence="10 17" id="KW-0067">ATP-binding</keyword>
<gene>
    <name evidence="17" type="ORF">ABC974_28120</name>
</gene>
<evidence type="ECO:0000256" key="6">
    <source>
        <dbReference type="ARBA" id="ARBA00022679"/>
    </source>
</evidence>
<keyword evidence="18" id="KW-1185">Reference proteome</keyword>
<keyword evidence="12" id="KW-0902">Two-component regulatory system</keyword>
<keyword evidence="6" id="KW-0808">Transferase</keyword>
<dbReference type="EMBL" id="JBDIME010000052">
    <property type="protein sequence ID" value="MEN2793517.1"/>
    <property type="molecule type" value="Genomic_DNA"/>
</dbReference>
<evidence type="ECO:0000313" key="17">
    <source>
        <dbReference type="EMBL" id="MEN2793517.1"/>
    </source>
</evidence>
<feature type="transmembrane region" description="Helical" evidence="14">
    <location>
        <begin position="147"/>
        <end position="166"/>
    </location>
</feature>
<keyword evidence="8" id="KW-0547">Nucleotide-binding</keyword>
<dbReference type="Pfam" id="PF00672">
    <property type="entry name" value="HAMP"/>
    <property type="match status" value="1"/>
</dbReference>
<keyword evidence="11 14" id="KW-1133">Transmembrane helix</keyword>
<keyword evidence="7 14" id="KW-0812">Transmembrane</keyword>
<dbReference type="SMART" id="SM00387">
    <property type="entry name" value="HATPase_c"/>
    <property type="match status" value="1"/>
</dbReference>
<evidence type="ECO:0000256" key="13">
    <source>
        <dbReference type="ARBA" id="ARBA00023136"/>
    </source>
</evidence>
<dbReference type="EC" id="2.7.13.3" evidence="3"/>
<evidence type="ECO:0000256" key="14">
    <source>
        <dbReference type="SAM" id="Phobius"/>
    </source>
</evidence>
<dbReference type="GO" id="GO:0005524">
    <property type="term" value="F:ATP binding"/>
    <property type="evidence" value="ECO:0007669"/>
    <property type="project" value="UniProtKB-KW"/>
</dbReference>
<comment type="subcellular location">
    <subcellularLocation>
        <location evidence="2">Cell inner membrane</location>
        <topology evidence="2">Multi-pass membrane protein</topology>
    </subcellularLocation>
</comment>
<evidence type="ECO:0000256" key="10">
    <source>
        <dbReference type="ARBA" id="ARBA00022840"/>
    </source>
</evidence>
<evidence type="ECO:0000259" key="15">
    <source>
        <dbReference type="PROSITE" id="PS50109"/>
    </source>
</evidence>
<reference evidence="17 18" key="1">
    <citation type="submission" date="2024-05" db="EMBL/GenBank/DDBJ databases">
        <authorList>
            <person name="Liu Q."/>
            <person name="Xin Y.-H."/>
        </authorList>
    </citation>
    <scope>NUCLEOTIDE SEQUENCE [LARGE SCALE GENOMIC DNA]</scope>
    <source>
        <strain evidence="17 18">CGMCC 1.10181</strain>
    </source>
</reference>
<evidence type="ECO:0000256" key="3">
    <source>
        <dbReference type="ARBA" id="ARBA00012438"/>
    </source>
</evidence>
<protein>
    <recommendedName>
        <fullName evidence="3">histidine kinase</fullName>
        <ecNumber evidence="3">2.7.13.3</ecNumber>
    </recommendedName>
</protein>
<keyword evidence="13 14" id="KW-0472">Membrane</keyword>
<dbReference type="SMART" id="SM00304">
    <property type="entry name" value="HAMP"/>
    <property type="match status" value="1"/>
</dbReference>
<dbReference type="InterPro" id="IPR036890">
    <property type="entry name" value="HATPase_C_sf"/>
</dbReference>
<evidence type="ECO:0000256" key="1">
    <source>
        <dbReference type="ARBA" id="ARBA00000085"/>
    </source>
</evidence>
<feature type="domain" description="Histidine kinase" evidence="15">
    <location>
        <begin position="227"/>
        <end position="423"/>
    </location>
</feature>
<dbReference type="InterPro" id="IPR003594">
    <property type="entry name" value="HATPase_dom"/>
</dbReference>
<evidence type="ECO:0000256" key="11">
    <source>
        <dbReference type="ARBA" id="ARBA00022989"/>
    </source>
</evidence>
<keyword evidence="9" id="KW-0418">Kinase</keyword>
<evidence type="ECO:0000256" key="2">
    <source>
        <dbReference type="ARBA" id="ARBA00004429"/>
    </source>
</evidence>
<dbReference type="Pfam" id="PF02518">
    <property type="entry name" value="HATPase_c"/>
    <property type="match status" value="1"/>
</dbReference>
<organism evidence="17 18">
    <name type="scientific">Sphingomonas oligophenolica</name>
    <dbReference type="NCBI Taxonomy" id="301154"/>
    <lineage>
        <taxon>Bacteria</taxon>
        <taxon>Pseudomonadati</taxon>
        <taxon>Pseudomonadota</taxon>
        <taxon>Alphaproteobacteria</taxon>
        <taxon>Sphingomonadales</taxon>
        <taxon>Sphingomonadaceae</taxon>
        <taxon>Sphingomonas</taxon>
    </lineage>
</organism>
<sequence>MLAVMLAGVLAVQLVTFALLQFAPLPRPPVFSVAQVATVLRTGRASKDEFRLHLPSVPAATGAGRAAALAASLARELGVAPARIRLTLDDPPFFREGPRGHRPDQNGMQNANRLLVGDFTASFQRPNGQWLTAQPVRSGMGAWRTRLLLFLLAALVTVTPFAWLLARWVTRPVALFADAAERIGRDPHTAPLIVGGPAEIAHAARAMNEMQQRLNRYVDDRTVMVGAIAHDLRTPLMRLSLRLERAPEAIRQAVERDILDMQAMITAATDYVRGAIQTGNRRRLDLRALAESAVDDLADLGQKVALLPGERVVIEGDPVSLRAALDNLLTNAVHYGGDAEVSLTRAGGLAVIEVRDHGPGMSDEEIERAFEPFSRGEQSRNRETGGIGLGLASVRAVIRLHGGEASLRNHAEGGLLVRIALPL</sequence>
<dbReference type="SUPFAM" id="SSF158472">
    <property type="entry name" value="HAMP domain-like"/>
    <property type="match status" value="1"/>
</dbReference>
<keyword evidence="4" id="KW-1003">Cell membrane</keyword>
<dbReference type="PANTHER" id="PTHR44936">
    <property type="entry name" value="SENSOR PROTEIN CREC"/>
    <property type="match status" value="1"/>
</dbReference>
<dbReference type="InterPro" id="IPR036097">
    <property type="entry name" value="HisK_dim/P_sf"/>
</dbReference>
<evidence type="ECO:0000256" key="8">
    <source>
        <dbReference type="ARBA" id="ARBA00022741"/>
    </source>
</evidence>